<accession>A0A561UBU4</accession>
<keyword evidence="3" id="KW-1185">Reference proteome</keyword>
<evidence type="ECO:0000259" key="1">
    <source>
        <dbReference type="Pfam" id="PF04149"/>
    </source>
</evidence>
<dbReference type="Proteomes" id="UP000317940">
    <property type="component" value="Unassembled WGS sequence"/>
</dbReference>
<sequence>MDISQTRWRKSTHSQQGGACIEVADGFAGVVPVRDSKDPNGSALVFSAAAFGAFIESVRAGEFGLV</sequence>
<comment type="caution">
    <text evidence="2">The sequence shown here is derived from an EMBL/GenBank/DDBJ whole genome shotgun (WGS) entry which is preliminary data.</text>
</comment>
<dbReference type="RefSeq" id="WP_145903127.1">
    <property type="nucleotide sequence ID" value="NZ_BAAAMZ010000004.1"/>
</dbReference>
<reference evidence="2 3" key="1">
    <citation type="submission" date="2019-06" db="EMBL/GenBank/DDBJ databases">
        <title>Sequencing the genomes of 1000 actinobacteria strains.</title>
        <authorList>
            <person name="Klenk H.-P."/>
        </authorList>
    </citation>
    <scope>NUCLEOTIDE SEQUENCE [LARGE SCALE GENOMIC DNA]</scope>
    <source>
        <strain evidence="2 3">DSM 44826</strain>
    </source>
</reference>
<gene>
    <name evidence="2" type="ORF">FHX73_11598</name>
</gene>
<proteinExistence type="predicted"/>
<evidence type="ECO:0000313" key="2">
    <source>
        <dbReference type="EMBL" id="TWF96825.1"/>
    </source>
</evidence>
<name>A0A561UBU4_9ACTN</name>
<dbReference type="EMBL" id="VIWT01000001">
    <property type="protein sequence ID" value="TWF96825.1"/>
    <property type="molecule type" value="Genomic_DNA"/>
</dbReference>
<protein>
    <submittedName>
        <fullName evidence="2">Uncharacterized protein DUF397</fullName>
    </submittedName>
</protein>
<dbReference type="InterPro" id="IPR007278">
    <property type="entry name" value="DUF397"/>
</dbReference>
<evidence type="ECO:0000313" key="3">
    <source>
        <dbReference type="Proteomes" id="UP000317940"/>
    </source>
</evidence>
<organism evidence="2 3">
    <name type="scientific">Kitasatospora viridis</name>
    <dbReference type="NCBI Taxonomy" id="281105"/>
    <lineage>
        <taxon>Bacteria</taxon>
        <taxon>Bacillati</taxon>
        <taxon>Actinomycetota</taxon>
        <taxon>Actinomycetes</taxon>
        <taxon>Kitasatosporales</taxon>
        <taxon>Streptomycetaceae</taxon>
        <taxon>Kitasatospora</taxon>
    </lineage>
</organism>
<dbReference type="Pfam" id="PF04149">
    <property type="entry name" value="DUF397"/>
    <property type="match status" value="1"/>
</dbReference>
<dbReference type="OrthoDB" id="3872778at2"/>
<feature type="domain" description="DUF397" evidence="1">
    <location>
        <begin position="7"/>
        <end position="59"/>
    </location>
</feature>
<dbReference type="AlphaFoldDB" id="A0A561UBU4"/>